<evidence type="ECO:0000313" key="1">
    <source>
        <dbReference type="EMBL" id="VVU98863.1"/>
    </source>
</evidence>
<dbReference type="Proteomes" id="UP000356253">
    <property type="component" value="Unassembled WGS sequence"/>
</dbReference>
<comment type="caution">
    <text evidence="1">The sequence shown here is derived from an EMBL/GenBank/DDBJ whole genome shotgun (WGS) entry which is preliminary data.</text>
</comment>
<sequence>MKKSLEAELISIAHRILQLKNKEDIHELKTITGVLYEKLSVLSFAEKHFAGAQPTIGLKDVKEKMAETSEKKEEVVEKSIEQEEASVPSGLEHNTEEIIELNTNILKSILAEMPMEKIQAIKEKARPDGLAYNKEAITVPNTEKIKDMVAHMFPEDEEIDQVLEEIIPQHKKEEQQETPKEERPEQNFGVSYDDLPQFEPVQKKEAPQPPKEEPKQEEVKPEPEISQVPPETPEEPKAKTKEELPQEKEIPTANDLFQNYETPEFEPKEPSATKNDLGGERKSLNDRLKKGINIGLNDRLAYIKHLFDGNAADYNRVLSQLNTLESFMEAHQFIQQQIKPDYNNWENKDVYEARFLHAIKNKYD</sequence>
<evidence type="ECO:0000313" key="2">
    <source>
        <dbReference type="Proteomes" id="UP000356253"/>
    </source>
</evidence>
<organism evidence="1 2">
    <name type="scientific">Mesonia oceanica</name>
    <dbReference type="NCBI Taxonomy" id="2687242"/>
    <lineage>
        <taxon>Bacteria</taxon>
        <taxon>Pseudomonadati</taxon>
        <taxon>Bacteroidota</taxon>
        <taxon>Flavobacteriia</taxon>
        <taxon>Flavobacteriales</taxon>
        <taxon>Flavobacteriaceae</taxon>
        <taxon>Mesonia</taxon>
    </lineage>
</organism>
<protein>
    <submittedName>
        <fullName evidence="1">Uncharacterized protein</fullName>
    </submittedName>
</protein>
<gene>
    <name evidence="1" type="ORF">FVB9532_00111</name>
</gene>
<keyword evidence="2" id="KW-1185">Reference proteome</keyword>
<accession>A0AC61Y329</accession>
<reference evidence="1" key="1">
    <citation type="submission" date="2019-09" db="EMBL/GenBank/DDBJ databases">
        <authorList>
            <person name="Rodrigo-Torres L."/>
            <person name="Arahal R. D."/>
            <person name="Lucena T."/>
        </authorList>
    </citation>
    <scope>NUCLEOTIDE SEQUENCE</scope>
    <source>
        <strain evidence="1">ISS653</strain>
    </source>
</reference>
<dbReference type="EMBL" id="CABVMM010000001">
    <property type="protein sequence ID" value="VVU98863.1"/>
    <property type="molecule type" value="Genomic_DNA"/>
</dbReference>
<name>A0AC61Y329_9FLAO</name>
<proteinExistence type="predicted"/>